<keyword evidence="7" id="KW-1185">Reference proteome</keyword>
<keyword evidence="4" id="KW-0560">Oxidoreductase</keyword>
<dbReference type="Gene3D" id="3.50.50.60">
    <property type="entry name" value="FAD/NAD(P)-binding domain"/>
    <property type="match status" value="1"/>
</dbReference>
<dbReference type="InterPro" id="IPR017741">
    <property type="entry name" value="FAD-dependent_OxRdtase_HpnW"/>
</dbReference>
<reference evidence="6 7" key="1">
    <citation type="submission" date="2018-11" db="EMBL/GenBank/DDBJ databases">
        <title>Rhodococcus spongicola sp. nov. and Rhodococcus xishaensis sp. nov. from marine sponges.</title>
        <authorList>
            <person name="Li L."/>
            <person name="Lin H.W."/>
        </authorList>
    </citation>
    <scope>NUCLEOTIDE SEQUENCE [LARGE SCALE GENOMIC DNA]</scope>
    <source>
        <strain evidence="6 7">CCTCC AB2014297</strain>
    </source>
</reference>
<evidence type="ECO:0000313" key="7">
    <source>
        <dbReference type="Proteomes" id="UP000286208"/>
    </source>
</evidence>
<dbReference type="Proteomes" id="UP000286208">
    <property type="component" value="Unassembled WGS sequence"/>
</dbReference>
<gene>
    <name evidence="6" type="ORF">EGT67_10360</name>
</gene>
<dbReference type="GO" id="GO:0005737">
    <property type="term" value="C:cytoplasm"/>
    <property type="evidence" value="ECO:0007669"/>
    <property type="project" value="TreeGrafter"/>
</dbReference>
<evidence type="ECO:0000256" key="1">
    <source>
        <dbReference type="ARBA" id="ARBA00001974"/>
    </source>
</evidence>
<name>A0A3S3BUX0_9NOCA</name>
<dbReference type="GO" id="GO:0016491">
    <property type="term" value="F:oxidoreductase activity"/>
    <property type="evidence" value="ECO:0007669"/>
    <property type="project" value="UniProtKB-KW"/>
</dbReference>
<organism evidence="6 7">
    <name type="scientific">Prescottella agglutinans</name>
    <dbReference type="NCBI Taxonomy" id="1644129"/>
    <lineage>
        <taxon>Bacteria</taxon>
        <taxon>Bacillati</taxon>
        <taxon>Actinomycetota</taxon>
        <taxon>Actinomycetes</taxon>
        <taxon>Mycobacteriales</taxon>
        <taxon>Nocardiaceae</taxon>
        <taxon>Prescottella</taxon>
    </lineage>
</organism>
<dbReference type="InterPro" id="IPR006076">
    <property type="entry name" value="FAD-dep_OxRdtase"/>
</dbReference>
<evidence type="ECO:0000313" key="6">
    <source>
        <dbReference type="EMBL" id="RVW09835.1"/>
    </source>
</evidence>
<dbReference type="OrthoDB" id="9799943at2"/>
<dbReference type="InterPro" id="IPR036188">
    <property type="entry name" value="FAD/NAD-bd_sf"/>
</dbReference>
<dbReference type="PANTHER" id="PTHR13847:SF286">
    <property type="entry name" value="D-AMINO ACID DEHYDROGENASE"/>
    <property type="match status" value="1"/>
</dbReference>
<dbReference type="AlphaFoldDB" id="A0A3S3BUX0"/>
<comment type="caution">
    <text evidence="6">The sequence shown here is derived from an EMBL/GenBank/DDBJ whole genome shotgun (WGS) entry which is preliminary data.</text>
</comment>
<comment type="cofactor">
    <cofactor evidence="1">
        <name>FAD</name>
        <dbReference type="ChEBI" id="CHEBI:57692"/>
    </cofactor>
</comment>
<evidence type="ECO:0000256" key="2">
    <source>
        <dbReference type="ARBA" id="ARBA00009410"/>
    </source>
</evidence>
<comment type="similarity">
    <text evidence="2">Belongs to the DadA oxidoreductase family.</text>
</comment>
<dbReference type="PANTHER" id="PTHR13847">
    <property type="entry name" value="SARCOSINE DEHYDROGENASE-RELATED"/>
    <property type="match status" value="1"/>
</dbReference>
<dbReference type="SUPFAM" id="SSF51905">
    <property type="entry name" value="FAD/NAD(P)-binding domain"/>
    <property type="match status" value="1"/>
</dbReference>
<keyword evidence="3" id="KW-0285">Flavoprotein</keyword>
<dbReference type="Gene3D" id="3.30.9.10">
    <property type="entry name" value="D-Amino Acid Oxidase, subunit A, domain 2"/>
    <property type="match status" value="1"/>
</dbReference>
<feature type="domain" description="FAD dependent oxidoreductase" evidence="5">
    <location>
        <begin position="8"/>
        <end position="377"/>
    </location>
</feature>
<evidence type="ECO:0000259" key="5">
    <source>
        <dbReference type="Pfam" id="PF01266"/>
    </source>
</evidence>
<sequence>MFRLCPMRIAIVGGGILGTAHADEAIRRGHDVVHLERELEARGATVRNFGLVWVSGRAEHELDASLRSRELWADLARRVPEIGFRTAGSMTLLRTPEEVAVAEDMAARADADVRGFSLLEPDAVRTVNPALRGKFLAGLHCTRDGAVESRIALPAIRRHLATSGRYEFHAGTEAREITTGAAGVRIRDDHGRTFEADLAIVCPGATLGGLARDLAGDLPLRRVRLQMMQTAPLGEALTTAIADGDSMRYYPAFAGSTLDALRDAQPQEPTAAEHRMQLLCVQRLHGGLTIGDTHEYDEPFDFDVDEAPYRHLTSVVEELLGRHLPPIVKRWAGVYSQCLDPAQLVHRAQPADGVCVVAGPGGRGMTLGPALAEQTADQLGL</sequence>
<evidence type="ECO:0000256" key="4">
    <source>
        <dbReference type="ARBA" id="ARBA00023002"/>
    </source>
</evidence>
<dbReference type="Pfam" id="PF01266">
    <property type="entry name" value="DAO"/>
    <property type="match status" value="1"/>
</dbReference>
<dbReference type="EMBL" id="RKLP01000004">
    <property type="protein sequence ID" value="RVW09835.1"/>
    <property type="molecule type" value="Genomic_DNA"/>
</dbReference>
<evidence type="ECO:0000256" key="3">
    <source>
        <dbReference type="ARBA" id="ARBA00022630"/>
    </source>
</evidence>
<accession>A0A3S3BUX0</accession>
<dbReference type="NCBIfam" id="TIGR03364">
    <property type="entry name" value="HpnW_proposed"/>
    <property type="match status" value="1"/>
</dbReference>
<protein>
    <submittedName>
        <fullName evidence="6">TIGR03364 family FAD-dependent oxidoreductase</fullName>
    </submittedName>
</protein>
<proteinExistence type="inferred from homology"/>